<dbReference type="InParanoid" id="A0A132BA21"/>
<dbReference type="OrthoDB" id="433474at2759"/>
<dbReference type="RefSeq" id="XP_018062872.1">
    <property type="nucleotide sequence ID" value="XM_018211214.1"/>
</dbReference>
<evidence type="ECO:0000313" key="3">
    <source>
        <dbReference type="EMBL" id="KUJ08517.1"/>
    </source>
</evidence>
<proteinExistence type="predicted"/>
<feature type="domain" description="Alpha/beta hydrolase fold-3" evidence="2">
    <location>
        <begin position="1"/>
        <end position="204"/>
    </location>
</feature>
<organism evidence="3 4">
    <name type="scientific">Mollisia scopiformis</name>
    <name type="common">Conifer needle endophyte fungus</name>
    <name type="synonym">Phialocephala scopiformis</name>
    <dbReference type="NCBI Taxonomy" id="149040"/>
    <lineage>
        <taxon>Eukaryota</taxon>
        <taxon>Fungi</taxon>
        <taxon>Dikarya</taxon>
        <taxon>Ascomycota</taxon>
        <taxon>Pezizomycotina</taxon>
        <taxon>Leotiomycetes</taxon>
        <taxon>Helotiales</taxon>
        <taxon>Mollisiaceae</taxon>
        <taxon>Mollisia</taxon>
    </lineage>
</organism>
<dbReference type="Gene3D" id="3.40.50.1820">
    <property type="entry name" value="alpha/beta hydrolase"/>
    <property type="match status" value="1"/>
</dbReference>
<accession>A0A132BA21</accession>
<evidence type="ECO:0000256" key="1">
    <source>
        <dbReference type="ARBA" id="ARBA00022801"/>
    </source>
</evidence>
<dbReference type="GO" id="GO:0016787">
    <property type="term" value="F:hydrolase activity"/>
    <property type="evidence" value="ECO:0007669"/>
    <property type="project" value="UniProtKB-KW"/>
</dbReference>
<evidence type="ECO:0000259" key="2">
    <source>
        <dbReference type="Pfam" id="PF07859"/>
    </source>
</evidence>
<feature type="non-terminal residue" evidence="3">
    <location>
        <position position="229"/>
    </location>
</feature>
<dbReference type="Proteomes" id="UP000070700">
    <property type="component" value="Unassembled WGS sequence"/>
</dbReference>
<dbReference type="PANTHER" id="PTHR48081">
    <property type="entry name" value="AB HYDROLASE SUPERFAMILY PROTEIN C4A8.06C"/>
    <property type="match status" value="1"/>
</dbReference>
<dbReference type="GeneID" id="28820940"/>
<dbReference type="InterPro" id="IPR013094">
    <property type="entry name" value="AB_hydrolase_3"/>
</dbReference>
<gene>
    <name evidence="3" type="ORF">LY89DRAFT_629664</name>
</gene>
<dbReference type="InterPro" id="IPR029058">
    <property type="entry name" value="AB_hydrolase_fold"/>
</dbReference>
<dbReference type="KEGG" id="psco:LY89DRAFT_629664"/>
<keyword evidence="1 3" id="KW-0378">Hydrolase</keyword>
<dbReference type="Pfam" id="PF07859">
    <property type="entry name" value="Abhydrolase_3"/>
    <property type="match status" value="1"/>
</dbReference>
<name>A0A132BA21_MOLSC</name>
<keyword evidence="4" id="KW-1185">Reference proteome</keyword>
<dbReference type="PANTHER" id="PTHR48081:SF8">
    <property type="entry name" value="ALPHA_BETA HYDROLASE FOLD-3 DOMAIN-CONTAINING PROTEIN-RELATED"/>
    <property type="match status" value="1"/>
</dbReference>
<dbReference type="InterPro" id="IPR050300">
    <property type="entry name" value="GDXG_lipolytic_enzyme"/>
</dbReference>
<sequence>MHGGGMILGNRFTFGDALDWVKELRAILVSVEYRMPPEHPHPAPVEDCYAGLKWISEHASELGINEVRIMTVGPFGGGCVAAGLALLARDRGGPRIHAQCLPYPMLDDRMENVSSKQYFNIGKWQGGINEPAWNFLLDGKRGAEDVSIYAAPARATDLSRLPPTWLDVGAAELFRDEVVAYASKLWEGGVQAELHVWPGCWHAFDAYAPDSALSRLSRETRMKWMKRVL</sequence>
<protein>
    <submittedName>
        <fullName evidence="3">Putative alpha/beta hydrolase protein</fullName>
    </submittedName>
</protein>
<dbReference type="AlphaFoldDB" id="A0A132BA21"/>
<dbReference type="STRING" id="149040.A0A132BA21"/>
<evidence type="ECO:0000313" key="4">
    <source>
        <dbReference type="Proteomes" id="UP000070700"/>
    </source>
</evidence>
<reference evidence="3 4" key="1">
    <citation type="submission" date="2015-10" db="EMBL/GenBank/DDBJ databases">
        <title>Full genome of DAOMC 229536 Phialocephala scopiformis, a fungal endophyte of spruce producing the potent anti-insectan compound rugulosin.</title>
        <authorList>
            <consortium name="DOE Joint Genome Institute"/>
            <person name="Walker A.K."/>
            <person name="Frasz S.L."/>
            <person name="Seifert K.A."/>
            <person name="Miller J.D."/>
            <person name="Mondo S.J."/>
            <person name="Labutti K."/>
            <person name="Lipzen A."/>
            <person name="Dockter R."/>
            <person name="Kennedy M."/>
            <person name="Grigoriev I.V."/>
            <person name="Spatafora J.W."/>
        </authorList>
    </citation>
    <scope>NUCLEOTIDE SEQUENCE [LARGE SCALE GENOMIC DNA]</scope>
    <source>
        <strain evidence="3 4">CBS 120377</strain>
    </source>
</reference>
<dbReference type="SUPFAM" id="SSF53474">
    <property type="entry name" value="alpha/beta-Hydrolases"/>
    <property type="match status" value="1"/>
</dbReference>
<dbReference type="EMBL" id="KQ947435">
    <property type="protein sequence ID" value="KUJ08517.1"/>
    <property type="molecule type" value="Genomic_DNA"/>
</dbReference>